<dbReference type="InterPro" id="IPR001761">
    <property type="entry name" value="Peripla_BP/Lac1_sug-bd_dom"/>
</dbReference>
<proteinExistence type="predicted"/>
<reference evidence="5" key="1">
    <citation type="submission" date="2021-06" db="EMBL/GenBank/DDBJ databases">
        <title>Description of novel taxa of the family Lachnospiraceae.</title>
        <authorList>
            <person name="Chaplin A.V."/>
            <person name="Sokolova S.R."/>
            <person name="Pikina A.P."/>
            <person name="Korzhanova M."/>
            <person name="Belova V."/>
            <person name="Korostin D."/>
            <person name="Efimov B.A."/>
        </authorList>
    </citation>
    <scope>NUCLEOTIDE SEQUENCE</scope>
    <source>
        <strain evidence="5">ASD5720</strain>
    </source>
</reference>
<dbReference type="RefSeq" id="WP_158344487.1">
    <property type="nucleotide sequence ID" value="NZ_JAHQCW010000028.1"/>
</dbReference>
<keyword evidence="6" id="KW-1185">Reference proteome</keyword>
<dbReference type="SMART" id="SM00354">
    <property type="entry name" value="HTH_LACI"/>
    <property type="match status" value="1"/>
</dbReference>
<dbReference type="Gene3D" id="3.40.50.2300">
    <property type="match status" value="2"/>
</dbReference>
<name>A0A949NFR9_9FIRM</name>
<keyword evidence="2" id="KW-0238">DNA-binding</keyword>
<dbReference type="EMBL" id="JAHQCW010000028">
    <property type="protein sequence ID" value="MBU9738004.1"/>
    <property type="molecule type" value="Genomic_DNA"/>
</dbReference>
<evidence type="ECO:0000313" key="6">
    <source>
        <dbReference type="Proteomes" id="UP000712157"/>
    </source>
</evidence>
<dbReference type="SUPFAM" id="SSF53822">
    <property type="entry name" value="Periplasmic binding protein-like I"/>
    <property type="match status" value="1"/>
</dbReference>
<keyword evidence="3" id="KW-0804">Transcription</keyword>
<evidence type="ECO:0000259" key="4">
    <source>
        <dbReference type="PROSITE" id="PS50932"/>
    </source>
</evidence>
<dbReference type="Pfam" id="PF00356">
    <property type="entry name" value="LacI"/>
    <property type="match status" value="1"/>
</dbReference>
<evidence type="ECO:0000313" key="5">
    <source>
        <dbReference type="EMBL" id="MBU9738004.1"/>
    </source>
</evidence>
<dbReference type="PANTHER" id="PTHR30146">
    <property type="entry name" value="LACI-RELATED TRANSCRIPTIONAL REPRESSOR"/>
    <property type="match status" value="1"/>
</dbReference>
<keyword evidence="1" id="KW-0805">Transcription regulation</keyword>
<gene>
    <name evidence="5" type="ORF">KTH89_15780</name>
</gene>
<dbReference type="CDD" id="cd06267">
    <property type="entry name" value="PBP1_LacI_sugar_binding-like"/>
    <property type="match status" value="1"/>
</dbReference>
<evidence type="ECO:0000256" key="2">
    <source>
        <dbReference type="ARBA" id="ARBA00023125"/>
    </source>
</evidence>
<dbReference type="Gene3D" id="1.10.260.40">
    <property type="entry name" value="lambda repressor-like DNA-binding domains"/>
    <property type="match status" value="1"/>
</dbReference>
<dbReference type="GO" id="GO:0003700">
    <property type="term" value="F:DNA-binding transcription factor activity"/>
    <property type="evidence" value="ECO:0007669"/>
    <property type="project" value="TreeGrafter"/>
</dbReference>
<organism evidence="5 6">
    <name type="scientific">Diplocloster agilis</name>
    <dbReference type="NCBI Taxonomy" id="2850323"/>
    <lineage>
        <taxon>Bacteria</taxon>
        <taxon>Bacillati</taxon>
        <taxon>Bacillota</taxon>
        <taxon>Clostridia</taxon>
        <taxon>Lachnospirales</taxon>
        <taxon>Lachnospiraceae</taxon>
        <taxon>Diplocloster</taxon>
    </lineage>
</organism>
<dbReference type="Proteomes" id="UP000712157">
    <property type="component" value="Unassembled WGS sequence"/>
</dbReference>
<feature type="domain" description="HTH lacI-type" evidence="4">
    <location>
        <begin position="4"/>
        <end position="57"/>
    </location>
</feature>
<dbReference type="AlphaFoldDB" id="A0A949NFR9"/>
<dbReference type="PROSITE" id="PS50932">
    <property type="entry name" value="HTH_LACI_2"/>
    <property type="match status" value="1"/>
</dbReference>
<accession>A0A949NFR9</accession>
<dbReference type="CDD" id="cd01392">
    <property type="entry name" value="HTH_LacI"/>
    <property type="match status" value="1"/>
</dbReference>
<comment type="caution">
    <text evidence="5">The sequence shown here is derived from an EMBL/GenBank/DDBJ whole genome shotgun (WGS) entry which is preliminary data.</text>
</comment>
<dbReference type="InterPro" id="IPR000843">
    <property type="entry name" value="HTH_LacI"/>
</dbReference>
<sequence length="333" mass="37440">MRCTIKDVAKLANTSTATVSLVLNNRPGVNENTKKRVLDAVSKLNYRPNQIARSLINQKANAIGLIVSDILNPFYGELAYNMQKEMDRRGMNLTLGISNNKVANEKRIVDSMIKRGVDGIILVPARDGEGDLRHLYELQELKIPFVFITSRYQGIKADTVMTDLERATYELTDYLIQSGERNIIFVVENRSLLHVERRVSGFCSAFRDHGLKLAEDCIIEIDPDIENGVLVTRNKILQKNPDAIIAINAFTAMGIMKELRDNGISIPEQIAVSCFDDLEYASILYTPLTVVKQPIEEMCQEAVTLLERRVQGDTEEVVQKLLPGELITRDSTK</sequence>
<protein>
    <submittedName>
        <fullName evidence="5">LacI family transcriptional regulator</fullName>
    </submittedName>
</protein>
<dbReference type="SUPFAM" id="SSF47413">
    <property type="entry name" value="lambda repressor-like DNA-binding domains"/>
    <property type="match status" value="1"/>
</dbReference>
<evidence type="ECO:0000256" key="1">
    <source>
        <dbReference type="ARBA" id="ARBA00023015"/>
    </source>
</evidence>
<evidence type="ECO:0000256" key="3">
    <source>
        <dbReference type="ARBA" id="ARBA00023163"/>
    </source>
</evidence>
<dbReference type="InterPro" id="IPR010982">
    <property type="entry name" value="Lambda_DNA-bd_dom_sf"/>
</dbReference>
<dbReference type="GO" id="GO:0000976">
    <property type="term" value="F:transcription cis-regulatory region binding"/>
    <property type="evidence" value="ECO:0007669"/>
    <property type="project" value="TreeGrafter"/>
</dbReference>
<dbReference type="Pfam" id="PF00532">
    <property type="entry name" value="Peripla_BP_1"/>
    <property type="match status" value="1"/>
</dbReference>
<dbReference type="PANTHER" id="PTHR30146:SF109">
    <property type="entry name" value="HTH-TYPE TRANSCRIPTIONAL REGULATOR GALS"/>
    <property type="match status" value="1"/>
</dbReference>
<dbReference type="InterPro" id="IPR028082">
    <property type="entry name" value="Peripla_BP_I"/>
</dbReference>